<dbReference type="RefSeq" id="WP_070127398.1">
    <property type="nucleotide sequence ID" value="NZ_MDHN01000041.1"/>
</dbReference>
<evidence type="ECO:0000256" key="3">
    <source>
        <dbReference type="ARBA" id="ARBA00022553"/>
    </source>
</evidence>
<protein>
    <recommendedName>
        <fullName evidence="2">histidine kinase</fullName>
        <ecNumber evidence="2">2.7.13.3</ecNumber>
    </recommendedName>
</protein>
<dbReference type="OrthoDB" id="2521613at2"/>
<dbReference type="STRING" id="1656094.BFC18_20840"/>
<sequence>MSKSVTEAMGELMGTTLLRELPVQAQFTFLDQAIFIAAECQHVSCWSISADSCIAVDSMGIDAPRHVERHVLEPMLDAQESGWVDDDKISLAMASWLNESRMQALSVAVYMIANKEQVGGFIVLTSDKAIDKQDINLQRVILEFTPLLIESDYLREKKQAAIELEKMSTLGGMVASVAHEINNPLGVAITSLSHLKESVDDLNKSFNDGSLTEEYFEEFIEESNEVADLLTFNLGRAAKLVRDFKTNAVNQSADRLLTFSLHNTIESVLSSVKPQLKAKQIEIVLEEDIDETFMMKSYPGALSQVLTNLLFNASIHAFDSTITEPQITLTVTSTESSAIIIVADNGKGIPVKFRDVMFEPYFTTRREQGGSGLGLHIVETLTEDKMQGKLKMKTEVGEGTSFTLTLPVELEDEASGNL</sequence>
<dbReference type="Proteomes" id="UP000175691">
    <property type="component" value="Unassembled WGS sequence"/>
</dbReference>
<evidence type="ECO:0000256" key="1">
    <source>
        <dbReference type="ARBA" id="ARBA00000085"/>
    </source>
</evidence>
<dbReference type="PANTHER" id="PTHR43065">
    <property type="entry name" value="SENSOR HISTIDINE KINASE"/>
    <property type="match status" value="1"/>
</dbReference>
<evidence type="ECO:0000313" key="6">
    <source>
        <dbReference type="Proteomes" id="UP000175691"/>
    </source>
</evidence>
<dbReference type="InterPro" id="IPR005467">
    <property type="entry name" value="His_kinase_dom"/>
</dbReference>
<dbReference type="AlphaFoldDB" id="A0A1E7Z6M1"/>
<organism evidence="5 6">
    <name type="scientific">Alteromonas confluentis</name>
    <dbReference type="NCBI Taxonomy" id="1656094"/>
    <lineage>
        <taxon>Bacteria</taxon>
        <taxon>Pseudomonadati</taxon>
        <taxon>Pseudomonadota</taxon>
        <taxon>Gammaproteobacteria</taxon>
        <taxon>Alteromonadales</taxon>
        <taxon>Alteromonadaceae</taxon>
        <taxon>Alteromonas/Salinimonas group</taxon>
        <taxon>Alteromonas</taxon>
    </lineage>
</organism>
<dbReference type="InterPro" id="IPR003661">
    <property type="entry name" value="HisK_dim/P_dom"/>
</dbReference>
<comment type="caution">
    <text evidence="5">The sequence shown here is derived from an EMBL/GenBank/DDBJ whole genome shotgun (WGS) entry which is preliminary data.</text>
</comment>
<reference evidence="5 6" key="1">
    <citation type="submission" date="2016-08" db="EMBL/GenBank/DDBJ databases">
        <authorList>
            <person name="Seilhamer J.J."/>
        </authorList>
    </citation>
    <scope>NUCLEOTIDE SEQUENCE [LARGE SCALE GENOMIC DNA]</scope>
    <source>
        <strain evidence="5 6">KCTC 42603</strain>
    </source>
</reference>
<keyword evidence="3" id="KW-0597">Phosphoprotein</keyword>
<name>A0A1E7Z6M1_9ALTE</name>
<evidence type="ECO:0000259" key="4">
    <source>
        <dbReference type="PROSITE" id="PS50109"/>
    </source>
</evidence>
<gene>
    <name evidence="5" type="ORF">BFC18_20840</name>
</gene>
<dbReference type="SUPFAM" id="SSF55874">
    <property type="entry name" value="ATPase domain of HSP90 chaperone/DNA topoisomerase II/histidine kinase"/>
    <property type="match status" value="1"/>
</dbReference>
<dbReference type="Gene3D" id="3.30.565.10">
    <property type="entry name" value="Histidine kinase-like ATPase, C-terminal domain"/>
    <property type="match status" value="1"/>
</dbReference>
<dbReference type="SMART" id="SM00387">
    <property type="entry name" value="HATPase_c"/>
    <property type="match status" value="1"/>
</dbReference>
<dbReference type="CDD" id="cd00082">
    <property type="entry name" value="HisKA"/>
    <property type="match status" value="1"/>
</dbReference>
<keyword evidence="6" id="KW-1185">Reference proteome</keyword>
<dbReference type="PROSITE" id="PS50109">
    <property type="entry name" value="HIS_KIN"/>
    <property type="match status" value="1"/>
</dbReference>
<evidence type="ECO:0000256" key="2">
    <source>
        <dbReference type="ARBA" id="ARBA00012438"/>
    </source>
</evidence>
<dbReference type="InterPro" id="IPR003594">
    <property type="entry name" value="HATPase_dom"/>
</dbReference>
<dbReference type="EC" id="2.7.13.3" evidence="2"/>
<evidence type="ECO:0000313" key="5">
    <source>
        <dbReference type="EMBL" id="OFC69176.1"/>
    </source>
</evidence>
<dbReference type="InterPro" id="IPR004358">
    <property type="entry name" value="Sig_transdc_His_kin-like_C"/>
</dbReference>
<dbReference type="CDD" id="cd00075">
    <property type="entry name" value="HATPase"/>
    <property type="match status" value="1"/>
</dbReference>
<feature type="domain" description="Histidine kinase" evidence="4">
    <location>
        <begin position="176"/>
        <end position="410"/>
    </location>
</feature>
<dbReference type="PRINTS" id="PR00344">
    <property type="entry name" value="BCTRLSENSOR"/>
</dbReference>
<dbReference type="InterPro" id="IPR036097">
    <property type="entry name" value="HisK_dim/P_sf"/>
</dbReference>
<dbReference type="GO" id="GO:0000155">
    <property type="term" value="F:phosphorelay sensor kinase activity"/>
    <property type="evidence" value="ECO:0007669"/>
    <property type="project" value="InterPro"/>
</dbReference>
<dbReference type="InterPro" id="IPR036890">
    <property type="entry name" value="HATPase_C_sf"/>
</dbReference>
<comment type="catalytic activity">
    <reaction evidence="1">
        <text>ATP + protein L-histidine = ADP + protein N-phospho-L-histidine.</text>
        <dbReference type="EC" id="2.7.13.3"/>
    </reaction>
</comment>
<dbReference type="Pfam" id="PF02518">
    <property type="entry name" value="HATPase_c"/>
    <property type="match status" value="1"/>
</dbReference>
<dbReference type="SUPFAM" id="SSF47384">
    <property type="entry name" value="Homodimeric domain of signal transducing histidine kinase"/>
    <property type="match status" value="1"/>
</dbReference>
<dbReference type="Gene3D" id="1.10.287.130">
    <property type="match status" value="1"/>
</dbReference>
<dbReference type="EMBL" id="MDHN01000041">
    <property type="protein sequence ID" value="OFC69176.1"/>
    <property type="molecule type" value="Genomic_DNA"/>
</dbReference>
<accession>A0A1E7Z6M1</accession>
<proteinExistence type="predicted"/>